<dbReference type="OrthoDB" id="2111841at2759"/>
<evidence type="ECO:0000256" key="3">
    <source>
        <dbReference type="ARBA" id="ARBA00022763"/>
    </source>
</evidence>
<feature type="compositionally biased region" description="Basic and acidic residues" evidence="8">
    <location>
        <begin position="331"/>
        <end position="346"/>
    </location>
</feature>
<evidence type="ECO:0000256" key="1">
    <source>
        <dbReference type="ARBA" id="ARBA00008136"/>
    </source>
</evidence>
<evidence type="ECO:0000256" key="6">
    <source>
        <dbReference type="ARBA" id="ARBA00023125"/>
    </source>
</evidence>
<feature type="compositionally biased region" description="Basic and acidic residues" evidence="8">
    <location>
        <begin position="525"/>
        <end position="534"/>
    </location>
</feature>
<dbReference type="RefSeq" id="XP_025359391.1">
    <property type="nucleotide sequence ID" value="XM_025509429.1"/>
</dbReference>
<dbReference type="SUPFAM" id="SSF143081">
    <property type="entry name" value="BB1717-like"/>
    <property type="match status" value="1"/>
</dbReference>
<dbReference type="GO" id="GO:0016829">
    <property type="term" value="F:lyase activity"/>
    <property type="evidence" value="ECO:0007669"/>
    <property type="project" value="UniProtKB-KW"/>
</dbReference>
<keyword evidence="10" id="KW-1185">Reference proteome</keyword>
<dbReference type="GO" id="GO:0003697">
    <property type="term" value="F:single-stranded DNA binding"/>
    <property type="evidence" value="ECO:0007669"/>
    <property type="project" value="InterPro"/>
</dbReference>
<dbReference type="InterPro" id="IPR036590">
    <property type="entry name" value="SRAP-like"/>
</dbReference>
<feature type="compositionally biased region" description="Low complexity" evidence="8">
    <location>
        <begin position="490"/>
        <end position="509"/>
    </location>
</feature>
<feature type="compositionally biased region" description="Basic and acidic residues" evidence="8">
    <location>
        <begin position="292"/>
        <end position="317"/>
    </location>
</feature>
<name>A0A316UHU4_9BASI</name>
<keyword evidence="2" id="KW-0645">Protease</keyword>
<feature type="compositionally biased region" description="Basic and acidic residues" evidence="8">
    <location>
        <begin position="429"/>
        <end position="465"/>
    </location>
</feature>
<dbReference type="Proteomes" id="UP000245884">
    <property type="component" value="Unassembled WGS sequence"/>
</dbReference>
<feature type="compositionally biased region" description="Pro residues" evidence="8">
    <location>
        <begin position="380"/>
        <end position="390"/>
    </location>
</feature>
<dbReference type="STRING" id="1569628.A0A316UHU4"/>
<keyword evidence="5" id="KW-0190">Covalent protein-DNA linkage</keyword>
<dbReference type="PANTHER" id="PTHR13604">
    <property type="entry name" value="DC12-RELATED"/>
    <property type="match status" value="1"/>
</dbReference>
<dbReference type="GeneID" id="37031252"/>
<evidence type="ECO:0000256" key="7">
    <source>
        <dbReference type="ARBA" id="ARBA00023239"/>
    </source>
</evidence>
<evidence type="ECO:0000256" key="5">
    <source>
        <dbReference type="ARBA" id="ARBA00023124"/>
    </source>
</evidence>
<comment type="similarity">
    <text evidence="1">Belongs to the SOS response-associated peptidase family.</text>
</comment>
<dbReference type="PANTHER" id="PTHR13604:SF0">
    <property type="entry name" value="ABASIC SITE PROCESSING PROTEIN HMCES"/>
    <property type="match status" value="1"/>
</dbReference>
<sequence length="534" mass="57650">MCGRFPQSLAYQPFRQSVAPQLPRGQRPRGTRDADNYRPSYNVAPNSNVAVVRCQAKEEKLEGIVGLRDGEGEVEEQQQDDAAPLLLVQSMRWGLLPPYTKSVPQYKDTMNTINARADVLLSGSPLWSRPFNKGQRCVVFTQGFYEWQKTSSGKMPHFVGMKGEGVGRKGKDGEEHGLMPLAGLWERCKIEGEEEPRYTFTIITTDVCPSLSFLHDRQPLILPSAEAIATWLNPSSPLDDVRKLVHPFDGEGALEWYKVPKEVGKVGNDDEAFIQPVETRKDGIMAAFGRASKKEGDDGGRADRNKAVKSETSRDPEQDLAIGSSASSSSVKKESLPSRAADKQDVGDSNAPPPTTSSAVKEEPQASSSRQPSSRFSPDPFNPPVSPPRPNGGYSSAEYPDSGLTKYGKVTGPGHSVGKKRGESPPGGEEARLEGAFKRQKVKQEVEEAVKDWEENEMGEQRGDEGGEQDGQAISSGKGSSPGKATTPNSKPGGASRSAGSPTRSTTTTPKKRGGGGGSGSPQGRDIRAFFSKE</sequence>
<keyword evidence="6" id="KW-0238">DNA-binding</keyword>
<protein>
    <submittedName>
        <fullName evidence="9">DUF159-domain-containing protein</fullName>
    </submittedName>
</protein>
<gene>
    <name evidence="9" type="ORF">BDZ90DRAFT_282102</name>
</gene>
<feature type="compositionally biased region" description="Low complexity" evidence="8">
    <location>
        <begin position="365"/>
        <end position="379"/>
    </location>
</feature>
<reference evidence="9 10" key="1">
    <citation type="journal article" date="2018" name="Mol. Biol. Evol.">
        <title>Broad Genomic Sampling Reveals a Smut Pathogenic Ancestry of the Fungal Clade Ustilaginomycotina.</title>
        <authorList>
            <person name="Kijpornyongpan T."/>
            <person name="Mondo S.J."/>
            <person name="Barry K."/>
            <person name="Sandor L."/>
            <person name="Lee J."/>
            <person name="Lipzen A."/>
            <person name="Pangilinan J."/>
            <person name="LaButti K."/>
            <person name="Hainaut M."/>
            <person name="Henrissat B."/>
            <person name="Grigoriev I.V."/>
            <person name="Spatafora J.W."/>
            <person name="Aime M.C."/>
        </authorList>
    </citation>
    <scope>NUCLEOTIDE SEQUENCE [LARGE SCALE GENOMIC DNA]</scope>
    <source>
        <strain evidence="9 10">MCA 5214</strain>
    </source>
</reference>
<feature type="compositionally biased region" description="Polar residues" evidence="8">
    <location>
        <begin position="473"/>
        <end position="489"/>
    </location>
</feature>
<dbReference type="GO" id="GO:0006508">
    <property type="term" value="P:proteolysis"/>
    <property type="evidence" value="ECO:0007669"/>
    <property type="project" value="UniProtKB-KW"/>
</dbReference>
<organism evidence="9 10">
    <name type="scientific">Jaminaea rosea</name>
    <dbReference type="NCBI Taxonomy" id="1569628"/>
    <lineage>
        <taxon>Eukaryota</taxon>
        <taxon>Fungi</taxon>
        <taxon>Dikarya</taxon>
        <taxon>Basidiomycota</taxon>
        <taxon>Ustilaginomycotina</taxon>
        <taxon>Exobasidiomycetes</taxon>
        <taxon>Microstromatales</taxon>
        <taxon>Microstromatales incertae sedis</taxon>
        <taxon>Jaminaea</taxon>
    </lineage>
</organism>
<keyword evidence="4" id="KW-0378">Hydrolase</keyword>
<proteinExistence type="inferred from homology"/>
<dbReference type="Pfam" id="PF02586">
    <property type="entry name" value="SRAP"/>
    <property type="match status" value="1"/>
</dbReference>
<keyword evidence="7" id="KW-0456">Lyase</keyword>
<dbReference type="EMBL" id="KZ819679">
    <property type="protein sequence ID" value="PWN24779.1"/>
    <property type="molecule type" value="Genomic_DNA"/>
</dbReference>
<evidence type="ECO:0000313" key="9">
    <source>
        <dbReference type="EMBL" id="PWN24779.1"/>
    </source>
</evidence>
<evidence type="ECO:0000313" key="10">
    <source>
        <dbReference type="Proteomes" id="UP000245884"/>
    </source>
</evidence>
<feature type="region of interest" description="Disordered" evidence="8">
    <location>
        <begin position="290"/>
        <end position="534"/>
    </location>
</feature>
<dbReference type="GO" id="GO:0008233">
    <property type="term" value="F:peptidase activity"/>
    <property type="evidence" value="ECO:0007669"/>
    <property type="project" value="UniProtKB-KW"/>
</dbReference>
<evidence type="ECO:0000256" key="4">
    <source>
        <dbReference type="ARBA" id="ARBA00022801"/>
    </source>
</evidence>
<accession>A0A316UHU4</accession>
<dbReference type="AlphaFoldDB" id="A0A316UHU4"/>
<keyword evidence="3" id="KW-0227">DNA damage</keyword>
<feature type="region of interest" description="Disordered" evidence="8">
    <location>
        <begin position="15"/>
        <end position="40"/>
    </location>
</feature>
<evidence type="ECO:0000256" key="8">
    <source>
        <dbReference type="SAM" id="MobiDB-lite"/>
    </source>
</evidence>
<dbReference type="InterPro" id="IPR003738">
    <property type="entry name" value="SRAP"/>
</dbReference>
<dbReference type="Gene3D" id="3.90.1680.10">
    <property type="entry name" value="SOS response associated peptidase-like"/>
    <property type="match status" value="1"/>
</dbReference>
<dbReference type="GO" id="GO:0106300">
    <property type="term" value="P:protein-DNA covalent cross-linking repair"/>
    <property type="evidence" value="ECO:0007669"/>
    <property type="project" value="InterPro"/>
</dbReference>
<evidence type="ECO:0000256" key="2">
    <source>
        <dbReference type="ARBA" id="ARBA00022670"/>
    </source>
</evidence>